<sequence>MKKIFICFFILLSTAFFAQDKSNLVFKESIYIVEIKTENGKNFLDLDKENKIQIVTKNIDPVNLSCIGQNLKRNKLSNDKNATNWTIKPSKEGLKEGVYSLMITFRGKKGKLFHHEFLIPVK</sequence>
<dbReference type="RefSeq" id="WP_166127918.1">
    <property type="nucleotide sequence ID" value="NZ_JAANOQ010000004.1"/>
</dbReference>
<reference evidence="2 3" key="1">
    <citation type="submission" date="2020-08" db="EMBL/GenBank/DDBJ databases">
        <title>Description of novel Flavobacterium F-408 isolate.</title>
        <authorList>
            <person name="Saticioglu I.B."/>
            <person name="Duman M."/>
            <person name="Altun S."/>
        </authorList>
    </citation>
    <scope>NUCLEOTIDE SEQUENCE [LARGE SCALE GENOMIC DNA]</scope>
    <source>
        <strain evidence="2 3">F-408</strain>
    </source>
</reference>
<dbReference type="EMBL" id="JACRUN010000003">
    <property type="protein sequence ID" value="MBC5834769.1"/>
    <property type="molecule type" value="Genomic_DNA"/>
</dbReference>
<keyword evidence="1" id="KW-0732">Signal</keyword>
<comment type="caution">
    <text evidence="2">The sequence shown here is derived from an EMBL/GenBank/DDBJ whole genome shotgun (WGS) entry which is preliminary data.</text>
</comment>
<protein>
    <recommendedName>
        <fullName evidence="4">DUF4625 domain-containing protein</fullName>
    </recommendedName>
</protein>
<name>A0ABR7IYQ1_9FLAO</name>
<gene>
    <name evidence="2" type="ORF">H8R27_07705</name>
</gene>
<evidence type="ECO:0000313" key="2">
    <source>
        <dbReference type="EMBL" id="MBC5834769.1"/>
    </source>
</evidence>
<feature type="signal peptide" evidence="1">
    <location>
        <begin position="1"/>
        <end position="18"/>
    </location>
</feature>
<evidence type="ECO:0000256" key="1">
    <source>
        <dbReference type="SAM" id="SignalP"/>
    </source>
</evidence>
<organism evidence="2 3">
    <name type="scientific">Flavobacterium bernardetii</name>
    <dbReference type="NCBI Taxonomy" id="2813823"/>
    <lineage>
        <taxon>Bacteria</taxon>
        <taxon>Pseudomonadati</taxon>
        <taxon>Bacteroidota</taxon>
        <taxon>Flavobacteriia</taxon>
        <taxon>Flavobacteriales</taxon>
        <taxon>Flavobacteriaceae</taxon>
        <taxon>Flavobacterium</taxon>
    </lineage>
</organism>
<keyword evidence="3" id="KW-1185">Reference proteome</keyword>
<proteinExistence type="predicted"/>
<feature type="chain" id="PRO_5047524019" description="DUF4625 domain-containing protein" evidence="1">
    <location>
        <begin position="19"/>
        <end position="122"/>
    </location>
</feature>
<dbReference type="Proteomes" id="UP000605990">
    <property type="component" value="Unassembled WGS sequence"/>
</dbReference>
<evidence type="ECO:0000313" key="3">
    <source>
        <dbReference type="Proteomes" id="UP000605990"/>
    </source>
</evidence>
<evidence type="ECO:0008006" key="4">
    <source>
        <dbReference type="Google" id="ProtNLM"/>
    </source>
</evidence>
<accession>A0ABR7IYQ1</accession>